<evidence type="ECO:0000313" key="4">
    <source>
        <dbReference type="Proteomes" id="UP000565711"/>
    </source>
</evidence>
<dbReference type="Pfam" id="PF13561">
    <property type="entry name" value="adh_short_C2"/>
    <property type="match status" value="1"/>
</dbReference>
<evidence type="ECO:0000256" key="1">
    <source>
        <dbReference type="ARBA" id="ARBA00006484"/>
    </source>
</evidence>
<keyword evidence="4" id="KW-1185">Reference proteome</keyword>
<organism evidence="3 4">
    <name type="scientific">Nocardia vermiculata</name>
    <dbReference type="NCBI Taxonomy" id="257274"/>
    <lineage>
        <taxon>Bacteria</taxon>
        <taxon>Bacillati</taxon>
        <taxon>Actinomycetota</taxon>
        <taxon>Actinomycetes</taxon>
        <taxon>Mycobacteriales</taxon>
        <taxon>Nocardiaceae</taxon>
        <taxon>Nocardia</taxon>
    </lineage>
</organism>
<dbReference type="Proteomes" id="UP000565711">
    <property type="component" value="Unassembled WGS sequence"/>
</dbReference>
<gene>
    <name evidence="3" type="ORF">HGA08_29495</name>
</gene>
<proteinExistence type="inferred from homology"/>
<dbReference type="EMBL" id="JAAXOP010000027">
    <property type="protein sequence ID" value="NKY54325.1"/>
    <property type="molecule type" value="Genomic_DNA"/>
</dbReference>
<dbReference type="InterPro" id="IPR002347">
    <property type="entry name" value="SDR_fam"/>
</dbReference>
<reference evidence="3 4" key="1">
    <citation type="submission" date="2020-04" db="EMBL/GenBank/DDBJ databases">
        <title>MicrobeNet Type strains.</title>
        <authorList>
            <person name="Nicholson A.C."/>
        </authorList>
    </citation>
    <scope>NUCLEOTIDE SEQUENCE [LARGE SCALE GENOMIC DNA]</scope>
    <source>
        <strain evidence="3 4">JCM 12354</strain>
    </source>
</reference>
<accession>A0A846Y7J4</accession>
<dbReference type="GO" id="GO:0016491">
    <property type="term" value="F:oxidoreductase activity"/>
    <property type="evidence" value="ECO:0007669"/>
    <property type="project" value="UniProtKB-KW"/>
</dbReference>
<name>A0A846Y7J4_9NOCA</name>
<evidence type="ECO:0000256" key="2">
    <source>
        <dbReference type="ARBA" id="ARBA00023002"/>
    </source>
</evidence>
<dbReference type="InterPro" id="IPR036291">
    <property type="entry name" value="NAD(P)-bd_dom_sf"/>
</dbReference>
<keyword evidence="2" id="KW-0560">Oxidoreductase</keyword>
<dbReference type="PRINTS" id="PR00081">
    <property type="entry name" value="GDHRDH"/>
</dbReference>
<dbReference type="SUPFAM" id="SSF51735">
    <property type="entry name" value="NAD(P)-binding Rossmann-fold domains"/>
    <property type="match status" value="1"/>
</dbReference>
<sequence length="269" mass="27717">MQTYVVTGSASGIGAATKARLEADGHRVIGIDRHHADITADLGTRTGRRAAVAAVRERAGDAIDGVAAVAGLSPSSDRPPSLMVSVNYFGAIELLEGLRPLLAAAHHPAAVLISSNSTTCAPPWLTEVADACLAGDEEHACTVADSLDNPMGTTTYPATKAALAFYTRTRSADYITDGIRLNAVAPGVIDTPMSRGSGDDPATAAATRKYIESIPAARAGQPEEVASVLAFLLGTDSAYMIGSVLFVDGGSDAAIRGTDWPAAREVQRS</sequence>
<dbReference type="AlphaFoldDB" id="A0A846Y7J4"/>
<comment type="caution">
    <text evidence="3">The sequence shown here is derived from an EMBL/GenBank/DDBJ whole genome shotgun (WGS) entry which is preliminary data.</text>
</comment>
<protein>
    <submittedName>
        <fullName evidence="3">SDR family oxidoreductase</fullName>
    </submittedName>
</protein>
<dbReference type="Gene3D" id="3.40.50.720">
    <property type="entry name" value="NAD(P)-binding Rossmann-like Domain"/>
    <property type="match status" value="1"/>
</dbReference>
<dbReference type="Pfam" id="PF00106">
    <property type="entry name" value="adh_short"/>
    <property type="match status" value="1"/>
</dbReference>
<dbReference type="RefSeq" id="WP_067880035.1">
    <property type="nucleotide sequence ID" value="NZ_JAAXOP010000027.1"/>
</dbReference>
<comment type="similarity">
    <text evidence="1">Belongs to the short-chain dehydrogenases/reductases (SDR) family.</text>
</comment>
<evidence type="ECO:0000313" key="3">
    <source>
        <dbReference type="EMBL" id="NKY54325.1"/>
    </source>
</evidence>
<dbReference type="PANTHER" id="PTHR24321:SF14">
    <property type="entry name" value="SHORT-CHAIN TYPE DEHYDROGENASE_REDUCTASE BLR2146-RELATED"/>
    <property type="match status" value="1"/>
</dbReference>
<dbReference type="PANTHER" id="PTHR24321">
    <property type="entry name" value="DEHYDROGENASES, SHORT CHAIN"/>
    <property type="match status" value="1"/>
</dbReference>